<gene>
    <name evidence="2" type="ORF">E2C01_061030</name>
</gene>
<feature type="compositionally biased region" description="Polar residues" evidence="1">
    <location>
        <begin position="26"/>
        <end position="44"/>
    </location>
</feature>
<feature type="compositionally biased region" description="Basic and acidic residues" evidence="1">
    <location>
        <begin position="1"/>
        <end position="11"/>
    </location>
</feature>
<organism evidence="2 3">
    <name type="scientific">Portunus trituberculatus</name>
    <name type="common">Swimming crab</name>
    <name type="synonym">Neptunus trituberculatus</name>
    <dbReference type="NCBI Taxonomy" id="210409"/>
    <lineage>
        <taxon>Eukaryota</taxon>
        <taxon>Metazoa</taxon>
        <taxon>Ecdysozoa</taxon>
        <taxon>Arthropoda</taxon>
        <taxon>Crustacea</taxon>
        <taxon>Multicrustacea</taxon>
        <taxon>Malacostraca</taxon>
        <taxon>Eumalacostraca</taxon>
        <taxon>Eucarida</taxon>
        <taxon>Decapoda</taxon>
        <taxon>Pleocyemata</taxon>
        <taxon>Brachyura</taxon>
        <taxon>Eubrachyura</taxon>
        <taxon>Portunoidea</taxon>
        <taxon>Portunidae</taxon>
        <taxon>Portuninae</taxon>
        <taxon>Portunus</taxon>
    </lineage>
</organism>
<reference evidence="2 3" key="1">
    <citation type="submission" date="2019-05" db="EMBL/GenBank/DDBJ databases">
        <title>Another draft genome of Portunus trituberculatus and its Hox gene families provides insights of decapod evolution.</title>
        <authorList>
            <person name="Jeong J.-H."/>
            <person name="Song I."/>
            <person name="Kim S."/>
            <person name="Choi T."/>
            <person name="Kim D."/>
            <person name="Ryu S."/>
            <person name="Kim W."/>
        </authorList>
    </citation>
    <scope>NUCLEOTIDE SEQUENCE [LARGE SCALE GENOMIC DNA]</scope>
    <source>
        <tissue evidence="2">Muscle</tissue>
    </source>
</reference>
<accession>A0A5B7HB77</accession>
<feature type="compositionally biased region" description="Pro residues" evidence="1">
    <location>
        <begin position="52"/>
        <end position="65"/>
    </location>
</feature>
<evidence type="ECO:0000256" key="1">
    <source>
        <dbReference type="SAM" id="MobiDB-lite"/>
    </source>
</evidence>
<protein>
    <submittedName>
        <fullName evidence="2">Uncharacterized protein</fullName>
    </submittedName>
</protein>
<evidence type="ECO:0000313" key="3">
    <source>
        <dbReference type="Proteomes" id="UP000324222"/>
    </source>
</evidence>
<evidence type="ECO:0000313" key="2">
    <source>
        <dbReference type="EMBL" id="MPC66875.1"/>
    </source>
</evidence>
<dbReference type="SUPFAM" id="SSF101278">
    <property type="entry name" value="N-terminal domain of adenylylcyclase associated protein, CAP"/>
    <property type="match status" value="1"/>
</dbReference>
<dbReference type="Proteomes" id="UP000324222">
    <property type="component" value="Unassembled WGS sequence"/>
</dbReference>
<dbReference type="InterPro" id="IPR036222">
    <property type="entry name" value="CAP_N_sf"/>
</dbReference>
<dbReference type="EMBL" id="VSRR010025442">
    <property type="protein sequence ID" value="MPC66875.1"/>
    <property type="molecule type" value="Genomic_DNA"/>
</dbReference>
<dbReference type="AlphaFoldDB" id="A0A5B7HB77"/>
<keyword evidence="3" id="KW-1185">Reference proteome</keyword>
<name>A0A5B7HB77_PORTR</name>
<sequence>MTLEETRGELRKYRKSKHSLGRETTETANQRTTKTATNGDSNVVSRHEAETGPPPPPPPPPPLPEPAASMRSR</sequence>
<proteinExistence type="predicted"/>
<comment type="caution">
    <text evidence="2">The sequence shown here is derived from an EMBL/GenBank/DDBJ whole genome shotgun (WGS) entry which is preliminary data.</text>
</comment>
<feature type="region of interest" description="Disordered" evidence="1">
    <location>
        <begin position="1"/>
        <end position="73"/>
    </location>
</feature>